<organism evidence="2 3">
    <name type="scientific">Polyangium spumosum</name>
    <dbReference type="NCBI Taxonomy" id="889282"/>
    <lineage>
        <taxon>Bacteria</taxon>
        <taxon>Pseudomonadati</taxon>
        <taxon>Myxococcota</taxon>
        <taxon>Polyangia</taxon>
        <taxon>Polyangiales</taxon>
        <taxon>Polyangiaceae</taxon>
        <taxon>Polyangium</taxon>
    </lineage>
</organism>
<reference evidence="2 3" key="1">
    <citation type="submission" date="2019-10" db="EMBL/GenBank/DDBJ databases">
        <title>A soil myxobacterium in the family Polyangiaceae.</title>
        <authorList>
            <person name="Li Y."/>
            <person name="Wang J."/>
        </authorList>
    </citation>
    <scope>NUCLEOTIDE SEQUENCE [LARGE SCALE GENOMIC DNA]</scope>
    <source>
        <strain evidence="2 3">DSM 14734</strain>
    </source>
</reference>
<protein>
    <recommendedName>
        <fullName evidence="1">Peptidase S53 domain-containing protein</fullName>
    </recommendedName>
</protein>
<evidence type="ECO:0000313" key="2">
    <source>
        <dbReference type="EMBL" id="MRG92334.1"/>
    </source>
</evidence>
<dbReference type="InterPro" id="IPR050819">
    <property type="entry name" value="Tripeptidyl-peptidase_I"/>
</dbReference>
<dbReference type="PANTHER" id="PTHR14218">
    <property type="entry name" value="PROTEASE S8 TRIPEPTIDYL PEPTIDASE I CLN2"/>
    <property type="match status" value="1"/>
</dbReference>
<evidence type="ECO:0000259" key="1">
    <source>
        <dbReference type="PROSITE" id="PS51695"/>
    </source>
</evidence>
<dbReference type="Proteomes" id="UP000440224">
    <property type="component" value="Unassembled WGS sequence"/>
</dbReference>
<dbReference type="GO" id="GO:0008240">
    <property type="term" value="F:tripeptidyl-peptidase activity"/>
    <property type="evidence" value="ECO:0007669"/>
    <property type="project" value="TreeGrafter"/>
</dbReference>
<comment type="caution">
    <text evidence="2">The sequence shown here is derived from an EMBL/GenBank/DDBJ whole genome shotgun (WGS) entry which is preliminary data.</text>
</comment>
<dbReference type="PANTHER" id="PTHR14218:SF15">
    <property type="entry name" value="TRIPEPTIDYL-PEPTIDASE 1"/>
    <property type="match status" value="1"/>
</dbReference>
<dbReference type="SUPFAM" id="SSF52743">
    <property type="entry name" value="Subtilisin-like"/>
    <property type="match status" value="1"/>
</dbReference>
<dbReference type="GO" id="GO:0004252">
    <property type="term" value="F:serine-type endopeptidase activity"/>
    <property type="evidence" value="ECO:0007669"/>
    <property type="project" value="InterPro"/>
</dbReference>
<gene>
    <name evidence="2" type="ORF">GF068_10395</name>
</gene>
<sequence>MQRGLRVVDPGSRLEGEKLTGAVKLMAALTLEGPTRSFEGVEHLEGVVHVLRTARVLPAMHAPAYQRRAQAGAGAPASSNHSARQVAELYAYPAPAHCLPGEGQCLGLIEMAGTYSTQDIAHYFETFAPMPVITHVPAGEGPKEPNYTFDVHITMDVELAGTICPGAKIVLYNRHSQDFAIQDLYRVMATAIFDTQNQPSVLSVAWCAPEGADASISEAEEAALNELLVKAALLGITICAPSGDFGSMNPVHASEKQGLPLLVMGPVTCYPAASPLVLACGGTKLIAEGGRIREEVVWNQLAQRWSIEDERGHVVYSGLGGASGGGVSLLNSLPAYQEGLDVPEAVTMTARGTVVQPLERHRGRGIPDIAASADLLHGYHIHFNGQWGSGGATSAASPMLAGLIVRLNQMLGRRLGFINPFLYELQREKKNLFRTTEQGSNGGYDARPGEVWNPCTGLGSPIGENILQALEVLYE</sequence>
<feature type="domain" description="Peptidase S53" evidence="1">
    <location>
        <begin position="80"/>
        <end position="473"/>
    </location>
</feature>
<dbReference type="PROSITE" id="PS51695">
    <property type="entry name" value="SEDOLISIN"/>
    <property type="match status" value="1"/>
</dbReference>
<dbReference type="Gene3D" id="3.40.50.200">
    <property type="entry name" value="Peptidase S8/S53 domain"/>
    <property type="match status" value="1"/>
</dbReference>
<dbReference type="InterPro" id="IPR030400">
    <property type="entry name" value="Sedolisin_dom"/>
</dbReference>
<dbReference type="InterPro" id="IPR036852">
    <property type="entry name" value="Peptidase_S8/S53_dom_sf"/>
</dbReference>
<dbReference type="GO" id="GO:0006508">
    <property type="term" value="P:proteolysis"/>
    <property type="evidence" value="ECO:0007669"/>
    <property type="project" value="InterPro"/>
</dbReference>
<name>A0A6N7PQF4_9BACT</name>
<proteinExistence type="predicted"/>
<dbReference type="AlphaFoldDB" id="A0A6N7PQF4"/>
<evidence type="ECO:0000313" key="3">
    <source>
        <dbReference type="Proteomes" id="UP000440224"/>
    </source>
</evidence>
<dbReference type="CDD" id="cd04056">
    <property type="entry name" value="Peptidases_S53"/>
    <property type="match status" value="1"/>
</dbReference>
<accession>A0A6N7PQF4</accession>
<dbReference type="EMBL" id="WJIE01000003">
    <property type="protein sequence ID" value="MRG92334.1"/>
    <property type="molecule type" value="Genomic_DNA"/>
</dbReference>
<keyword evidence="3" id="KW-1185">Reference proteome</keyword>